<keyword evidence="2" id="KW-0472">Membrane</keyword>
<dbReference type="AlphaFoldDB" id="A0A828PH12"/>
<feature type="coiled-coil region" evidence="1">
    <location>
        <begin position="164"/>
        <end position="191"/>
    </location>
</feature>
<evidence type="ECO:0000256" key="1">
    <source>
        <dbReference type="SAM" id="Coils"/>
    </source>
</evidence>
<keyword evidence="2" id="KW-1133">Transmembrane helix</keyword>
<comment type="caution">
    <text evidence="3">The sequence shown here is derived from an EMBL/GenBank/DDBJ whole genome shotgun (WGS) entry which is preliminary data.</text>
</comment>
<dbReference type="Proteomes" id="UP000005341">
    <property type="component" value="Unassembled WGS sequence"/>
</dbReference>
<evidence type="ECO:0000313" key="4">
    <source>
        <dbReference type="Proteomes" id="UP000005341"/>
    </source>
</evidence>
<gene>
    <name evidence="3" type="ORF">appser6_22000</name>
</gene>
<name>A0A828PH12_ACTPL</name>
<keyword evidence="1" id="KW-0175">Coiled coil</keyword>
<accession>A0A828PH12</accession>
<organism evidence="3 4">
    <name type="scientific">Actinobacillus pleuropneumoniae serovar 6 str. Femo</name>
    <dbReference type="NCBI Taxonomy" id="754256"/>
    <lineage>
        <taxon>Bacteria</taxon>
        <taxon>Pseudomonadati</taxon>
        <taxon>Pseudomonadota</taxon>
        <taxon>Gammaproteobacteria</taxon>
        <taxon>Pasteurellales</taxon>
        <taxon>Pasteurellaceae</taxon>
        <taxon>Actinobacillus</taxon>
    </lineage>
</organism>
<dbReference type="Gene3D" id="3.90.20.10">
    <property type="match status" value="1"/>
</dbReference>
<reference evidence="3 4" key="1">
    <citation type="journal article" date="2010" name="J. Bacteriol.">
        <title>Comparative genomic characterization of Actinobacillus pleuropneumoniae.</title>
        <authorList>
            <person name="Xu Z."/>
            <person name="Chen X."/>
            <person name="Li L."/>
            <person name="Li T."/>
            <person name="Wang S."/>
            <person name="Chen H."/>
            <person name="Zhou R."/>
        </authorList>
    </citation>
    <scope>NUCLEOTIDE SEQUENCE [LARGE SCALE GENOMIC DNA]</scope>
    <source>
        <strain evidence="3 4">Femo</strain>
    </source>
</reference>
<sequence>MRFVEMNHQHNKIILDPKDVMMLSYMSKFASNGVNGDNSTNNIQGDNEMDYYQRLKNVESSCQTLTNKVSVIESNYLTTGKFYAACLTGLFVIIAGAWALDTRYEGKFFNIDKKFEQVDLRFQQVDQRFQQVDQRFQQVDQRFQQVDQRFQQVEDKIHKLDIRIGKVESRLDVVEEKIDVLNNKFDKLDNKFDKMFDLLLQQSKANK</sequence>
<evidence type="ECO:0000256" key="2">
    <source>
        <dbReference type="SAM" id="Phobius"/>
    </source>
</evidence>
<keyword evidence="2" id="KW-0812">Transmembrane</keyword>
<proteinExistence type="predicted"/>
<evidence type="ECO:0000313" key="3">
    <source>
        <dbReference type="EMBL" id="EFM90868.1"/>
    </source>
</evidence>
<dbReference type="EMBL" id="ADOG01000042">
    <property type="protein sequence ID" value="EFM90868.1"/>
    <property type="molecule type" value="Genomic_DNA"/>
</dbReference>
<dbReference type="SUPFAM" id="SSF57997">
    <property type="entry name" value="Tropomyosin"/>
    <property type="match status" value="1"/>
</dbReference>
<dbReference type="Gene3D" id="1.20.1270.70">
    <property type="entry name" value="Designed single chain three-helix bundle"/>
    <property type="match status" value="1"/>
</dbReference>
<protein>
    <submittedName>
        <fullName evidence="3">Uncharacterized protein</fullName>
    </submittedName>
</protein>
<feature type="transmembrane region" description="Helical" evidence="2">
    <location>
        <begin position="82"/>
        <end position="100"/>
    </location>
</feature>